<reference evidence="3" key="1">
    <citation type="submission" date="2024-05" db="EMBL/GenBank/DDBJ databases">
        <title>Campylobacter coli isolated from environmental waters in Slovenia.</title>
        <authorList>
            <person name="Zautner A.E."/>
            <person name="Bunk B."/>
            <person name="Riedel T."/>
            <person name="Sproeer C."/>
        </authorList>
    </citation>
    <scope>NUCLEOTIDE SEQUENCE</scope>
    <source>
        <strain evidence="3">CCS1377</strain>
    </source>
</reference>
<dbReference type="PANTHER" id="PTHR35568">
    <property type="entry name" value="TRANSCRIPTIONAL REGULATOR DAUR"/>
    <property type="match status" value="1"/>
</dbReference>
<dbReference type="RefSeq" id="WP_134237598.1">
    <property type="nucleotide sequence ID" value="NZ_CP155620.1"/>
</dbReference>
<organism evidence="3">
    <name type="scientific">Campylobacter sp. CCS1377</name>
    <dbReference type="NCBI Taxonomy" id="3158229"/>
    <lineage>
        <taxon>Bacteria</taxon>
        <taxon>Pseudomonadati</taxon>
        <taxon>Campylobacterota</taxon>
        <taxon>Epsilonproteobacteria</taxon>
        <taxon>Campylobacterales</taxon>
        <taxon>Campylobacteraceae</taxon>
        <taxon>Campylobacter</taxon>
    </lineage>
</organism>
<evidence type="ECO:0000313" key="3">
    <source>
        <dbReference type="EMBL" id="XBJ29522.1"/>
    </source>
</evidence>
<protein>
    <submittedName>
        <fullName evidence="3">PAS domain-containing protein</fullName>
    </submittedName>
</protein>
<dbReference type="InterPro" id="IPR013559">
    <property type="entry name" value="YheO"/>
</dbReference>
<feature type="domain" description="Transcriptional regulator DauR-like HTH" evidence="2">
    <location>
        <begin position="170"/>
        <end position="221"/>
    </location>
</feature>
<dbReference type="InterPro" id="IPR039446">
    <property type="entry name" value="DauR-like"/>
</dbReference>
<dbReference type="InterPro" id="IPR039445">
    <property type="entry name" value="DauR-like_HTH"/>
</dbReference>
<sequence>MDEKQKEQFIKLTNFLGQVLGKQYEIVFHVIDEEGAYIAAIANNHISGRTLKSPLSAFASELIQNKAYLKEDFLYDYKALIGKSKLVRGSTFFIKNTDKLVGILCINHDTSAIRDAVCKIIDIEKLDDMSEILNPNKENNENNIEINDLGNIETLSHSIEEILAQSIDMNYLNANYQLSISQKEEIAKTLYEKGIFNIKGSVPIVAKLLKISEPSVYRYLKKFK</sequence>
<proteinExistence type="predicted"/>
<evidence type="ECO:0000259" key="1">
    <source>
        <dbReference type="Pfam" id="PF08348"/>
    </source>
</evidence>
<dbReference type="AlphaFoldDB" id="A0AAU7EA01"/>
<gene>
    <name evidence="3" type="ORF">AAH949_01425</name>
</gene>
<dbReference type="PANTHER" id="PTHR35568:SF1">
    <property type="entry name" value="TRANSCRIPTIONAL REGULATOR DAUR"/>
    <property type="match status" value="1"/>
</dbReference>
<evidence type="ECO:0000259" key="2">
    <source>
        <dbReference type="Pfam" id="PF13309"/>
    </source>
</evidence>
<accession>A0AAU7EA01</accession>
<feature type="domain" description="YheO-like" evidence="1">
    <location>
        <begin position="8"/>
        <end position="116"/>
    </location>
</feature>
<name>A0AAU7EA01_9BACT</name>
<dbReference type="Pfam" id="PF08348">
    <property type="entry name" value="PAS_6"/>
    <property type="match status" value="1"/>
</dbReference>
<dbReference type="Pfam" id="PF13309">
    <property type="entry name" value="HTH_22"/>
    <property type="match status" value="1"/>
</dbReference>
<dbReference type="EMBL" id="CP155620">
    <property type="protein sequence ID" value="XBJ29522.1"/>
    <property type="molecule type" value="Genomic_DNA"/>
</dbReference>